<keyword evidence="2" id="KW-1185">Reference proteome</keyword>
<dbReference type="EMBL" id="NJHN03000128">
    <property type="protein sequence ID" value="KAH9412871.1"/>
    <property type="molecule type" value="Genomic_DNA"/>
</dbReference>
<protein>
    <submittedName>
        <fullName evidence="1">Uncharacterized protein</fullName>
    </submittedName>
</protein>
<sequence>MVICQRRRRRRCCRKNNTYKFLSIFPYHNDMFHNHLDLIYVDWFSKNQETDESDGLIIDGNKRHGSPSTCIGIVRQVIIFALRHCAIIVPCPPACNNGYYLKTSPKIN</sequence>
<reference evidence="1 2" key="1">
    <citation type="journal article" date="2018" name="J. Allergy Clin. Immunol.">
        <title>High-quality assembly of Dermatophagoides pteronyssinus genome and transcriptome reveals a wide range of novel allergens.</title>
        <authorList>
            <person name="Liu X.Y."/>
            <person name="Yang K.Y."/>
            <person name="Wang M.Q."/>
            <person name="Kwok J.S."/>
            <person name="Zeng X."/>
            <person name="Yang Z."/>
            <person name="Xiao X.J."/>
            <person name="Lau C.P."/>
            <person name="Li Y."/>
            <person name="Huang Z.M."/>
            <person name="Ba J.G."/>
            <person name="Yim A.K."/>
            <person name="Ouyang C.Y."/>
            <person name="Ngai S.M."/>
            <person name="Chan T.F."/>
            <person name="Leung E.L."/>
            <person name="Liu L."/>
            <person name="Liu Z.G."/>
            <person name="Tsui S.K."/>
        </authorList>
    </citation>
    <scope>NUCLEOTIDE SEQUENCE [LARGE SCALE GENOMIC DNA]</scope>
    <source>
        <strain evidence="1">Derp</strain>
    </source>
</reference>
<organism evidence="1 2">
    <name type="scientific">Dermatophagoides pteronyssinus</name>
    <name type="common">European house dust mite</name>
    <dbReference type="NCBI Taxonomy" id="6956"/>
    <lineage>
        <taxon>Eukaryota</taxon>
        <taxon>Metazoa</taxon>
        <taxon>Ecdysozoa</taxon>
        <taxon>Arthropoda</taxon>
        <taxon>Chelicerata</taxon>
        <taxon>Arachnida</taxon>
        <taxon>Acari</taxon>
        <taxon>Acariformes</taxon>
        <taxon>Sarcoptiformes</taxon>
        <taxon>Astigmata</taxon>
        <taxon>Psoroptidia</taxon>
        <taxon>Analgoidea</taxon>
        <taxon>Pyroglyphidae</taxon>
        <taxon>Dermatophagoidinae</taxon>
        <taxon>Dermatophagoides</taxon>
    </lineage>
</organism>
<evidence type="ECO:0000313" key="2">
    <source>
        <dbReference type="Proteomes" id="UP000887458"/>
    </source>
</evidence>
<evidence type="ECO:0000313" key="1">
    <source>
        <dbReference type="EMBL" id="KAH9412871.1"/>
    </source>
</evidence>
<gene>
    <name evidence="1" type="ORF">DERP_009853</name>
</gene>
<reference evidence="1 2" key="2">
    <citation type="journal article" date="2022" name="Mol. Biol. Evol.">
        <title>Comparative Genomics Reveals Insights into the Divergent Evolution of Astigmatic Mites and Household Pest Adaptations.</title>
        <authorList>
            <person name="Xiong Q."/>
            <person name="Wan A.T."/>
            <person name="Liu X."/>
            <person name="Fung C.S."/>
            <person name="Xiao X."/>
            <person name="Malainual N."/>
            <person name="Hou J."/>
            <person name="Wang L."/>
            <person name="Wang M."/>
            <person name="Yang K.Y."/>
            <person name="Cui Y."/>
            <person name="Leung E.L."/>
            <person name="Nong W."/>
            <person name="Shin S.K."/>
            <person name="Au S.W."/>
            <person name="Jeong K.Y."/>
            <person name="Chew F.T."/>
            <person name="Hui J.H."/>
            <person name="Leung T.F."/>
            <person name="Tungtrongchitr A."/>
            <person name="Zhong N."/>
            <person name="Liu Z."/>
            <person name="Tsui S.K."/>
        </authorList>
    </citation>
    <scope>NUCLEOTIDE SEQUENCE [LARGE SCALE GENOMIC DNA]</scope>
    <source>
        <strain evidence="1">Derp</strain>
    </source>
</reference>
<name>A0ABQ8IRQ1_DERPT</name>
<accession>A0ABQ8IRQ1</accession>
<proteinExistence type="predicted"/>
<comment type="caution">
    <text evidence="1">The sequence shown here is derived from an EMBL/GenBank/DDBJ whole genome shotgun (WGS) entry which is preliminary data.</text>
</comment>
<dbReference type="Proteomes" id="UP000887458">
    <property type="component" value="Unassembled WGS sequence"/>
</dbReference>